<feature type="transmembrane region" description="Helical" evidence="1">
    <location>
        <begin position="83"/>
        <end position="101"/>
    </location>
</feature>
<dbReference type="RefSeq" id="WP_011820901.1">
    <property type="nucleotide sequence ID" value="NC_008817.1"/>
</dbReference>
<dbReference type="PANTHER" id="PTHR33741">
    <property type="entry name" value="TRANSMEMBRANE PROTEIN DDB_G0269096-RELATED"/>
    <property type="match status" value="1"/>
</dbReference>
<organism evidence="3 4">
    <name type="scientific">Prochlorococcus marinus (strain MIT 9515)</name>
    <dbReference type="NCBI Taxonomy" id="167542"/>
    <lineage>
        <taxon>Bacteria</taxon>
        <taxon>Bacillati</taxon>
        <taxon>Cyanobacteriota</taxon>
        <taxon>Cyanophyceae</taxon>
        <taxon>Synechococcales</taxon>
        <taxon>Prochlorococcaceae</taxon>
        <taxon>Prochlorococcus</taxon>
    </lineage>
</organism>
<evidence type="ECO:0000313" key="3">
    <source>
        <dbReference type="EMBL" id="ABM72806.1"/>
    </source>
</evidence>
<dbReference type="Proteomes" id="UP000001589">
    <property type="component" value="Chromosome"/>
</dbReference>
<dbReference type="EMBL" id="CP000552">
    <property type="protein sequence ID" value="ABM72806.1"/>
    <property type="molecule type" value="Genomic_DNA"/>
</dbReference>
<dbReference type="InterPro" id="IPR058581">
    <property type="entry name" value="TM_HPP"/>
</dbReference>
<feature type="transmembrane region" description="Helical" evidence="1">
    <location>
        <begin position="54"/>
        <end position="71"/>
    </location>
</feature>
<dbReference type="AlphaFoldDB" id="A2BYE5"/>
<dbReference type="eggNOG" id="COG3448">
    <property type="taxonomic scope" value="Bacteria"/>
</dbReference>
<accession>A2BYE5</accession>
<feature type="domain" description="HPP transmembrane region" evidence="2">
    <location>
        <begin position="29"/>
        <end position="173"/>
    </location>
</feature>
<dbReference type="OrthoDB" id="9811720at2"/>
<keyword evidence="1" id="KW-0812">Transmembrane</keyword>
<dbReference type="KEGG" id="pmc:P9515_15991"/>
<dbReference type="PANTHER" id="PTHR33741:SF5">
    <property type="entry name" value="TRANSMEMBRANE PROTEIN DDB_G0269096-RELATED"/>
    <property type="match status" value="1"/>
</dbReference>
<evidence type="ECO:0000259" key="2">
    <source>
        <dbReference type="Pfam" id="PF04982"/>
    </source>
</evidence>
<keyword evidence="1" id="KW-0472">Membrane</keyword>
<dbReference type="STRING" id="167542.P9515_15991"/>
<proteinExistence type="predicted"/>
<sequence>MKPLLSSLIRFCQKELDKGRYTQPSCKRWQPLLSFIGGLIAISCLGIISNLSNYSLLVAPFGASTVLLFAAPNSPLAQPRNLVFGNLTGAISAVLCVFLIGTSPLASGIAVGLAIALGQAFRCLHPPAGAVALLGVLLKASPIFILIPVLSGSLILLVIAFCFHRLQKREQSYPLHWL</sequence>
<evidence type="ECO:0000313" key="4">
    <source>
        <dbReference type="Proteomes" id="UP000001589"/>
    </source>
</evidence>
<feature type="transmembrane region" description="Helical" evidence="1">
    <location>
        <begin position="29"/>
        <end position="48"/>
    </location>
</feature>
<reference evidence="3 4" key="1">
    <citation type="journal article" date="2007" name="PLoS Genet.">
        <title>Patterns and implications of gene gain and loss in the evolution of Prochlorococcus.</title>
        <authorList>
            <person name="Kettler G.C."/>
            <person name="Martiny A.C."/>
            <person name="Huang K."/>
            <person name="Zucker J."/>
            <person name="Coleman M.L."/>
            <person name="Rodrigue S."/>
            <person name="Chen F."/>
            <person name="Lapidus A."/>
            <person name="Ferriera S."/>
            <person name="Johnson J."/>
            <person name="Steglich C."/>
            <person name="Church G.M."/>
            <person name="Richardson P."/>
            <person name="Chisholm S.W."/>
        </authorList>
    </citation>
    <scope>NUCLEOTIDE SEQUENCE [LARGE SCALE GENOMIC DNA]</scope>
    <source>
        <strain evidence="3 4">MIT 9515</strain>
    </source>
</reference>
<keyword evidence="1" id="KW-1133">Transmembrane helix</keyword>
<gene>
    <name evidence="3" type="ordered locus">P9515_15991</name>
</gene>
<dbReference type="Pfam" id="PF04982">
    <property type="entry name" value="TM_HPP"/>
    <property type="match status" value="1"/>
</dbReference>
<name>A2BYE5_PROM5</name>
<feature type="transmembrane region" description="Helical" evidence="1">
    <location>
        <begin position="143"/>
        <end position="163"/>
    </location>
</feature>
<dbReference type="HOGENOM" id="CLU_040397_3_0_3"/>
<dbReference type="InterPro" id="IPR007065">
    <property type="entry name" value="HPP"/>
</dbReference>
<evidence type="ECO:0000256" key="1">
    <source>
        <dbReference type="SAM" id="Phobius"/>
    </source>
</evidence>
<dbReference type="GeneID" id="60201010"/>
<protein>
    <recommendedName>
        <fullName evidence="2">HPP transmembrane region domain-containing protein</fullName>
    </recommendedName>
</protein>